<dbReference type="Pfam" id="PF03706">
    <property type="entry name" value="LPG_synthase_TM"/>
    <property type="match status" value="1"/>
</dbReference>
<dbReference type="GO" id="GO:0005886">
    <property type="term" value="C:plasma membrane"/>
    <property type="evidence" value="ECO:0007669"/>
    <property type="project" value="UniProtKB-SubCell"/>
</dbReference>
<organism evidence="7 8">
    <name type="scientific">Candidatus Lambdaproteobacteria bacterium RIFOXYD2_FULL_50_16</name>
    <dbReference type="NCBI Taxonomy" id="1817772"/>
    <lineage>
        <taxon>Bacteria</taxon>
        <taxon>Pseudomonadati</taxon>
        <taxon>Pseudomonadota</taxon>
        <taxon>Candidatus Lambdaproteobacteria</taxon>
    </lineage>
</organism>
<evidence type="ECO:0000256" key="4">
    <source>
        <dbReference type="ARBA" id="ARBA00022989"/>
    </source>
</evidence>
<dbReference type="AlphaFoldDB" id="A0A1F6G5W4"/>
<keyword evidence="4 6" id="KW-1133">Transmembrane helix</keyword>
<dbReference type="Proteomes" id="UP000178449">
    <property type="component" value="Unassembled WGS sequence"/>
</dbReference>
<dbReference type="PANTHER" id="PTHR40277">
    <property type="entry name" value="BLL5419 PROTEIN"/>
    <property type="match status" value="1"/>
</dbReference>
<evidence type="ECO:0000256" key="1">
    <source>
        <dbReference type="ARBA" id="ARBA00004651"/>
    </source>
</evidence>
<dbReference type="InterPro" id="IPR022791">
    <property type="entry name" value="L-PG_synthase/AglD"/>
</dbReference>
<feature type="transmembrane region" description="Helical" evidence="6">
    <location>
        <begin position="40"/>
        <end position="62"/>
    </location>
</feature>
<dbReference type="STRING" id="1817772.A2527_01710"/>
<feature type="transmembrane region" description="Helical" evidence="6">
    <location>
        <begin position="254"/>
        <end position="282"/>
    </location>
</feature>
<evidence type="ECO:0000256" key="3">
    <source>
        <dbReference type="ARBA" id="ARBA00022692"/>
    </source>
</evidence>
<keyword evidence="5 6" id="KW-0472">Membrane</keyword>
<evidence type="ECO:0000256" key="6">
    <source>
        <dbReference type="SAM" id="Phobius"/>
    </source>
</evidence>
<reference evidence="7 8" key="1">
    <citation type="journal article" date="2016" name="Nat. Commun.">
        <title>Thousands of microbial genomes shed light on interconnected biogeochemical processes in an aquifer system.</title>
        <authorList>
            <person name="Anantharaman K."/>
            <person name="Brown C.T."/>
            <person name="Hug L.A."/>
            <person name="Sharon I."/>
            <person name="Castelle C.J."/>
            <person name="Probst A.J."/>
            <person name="Thomas B.C."/>
            <person name="Singh A."/>
            <person name="Wilkins M.J."/>
            <person name="Karaoz U."/>
            <person name="Brodie E.L."/>
            <person name="Williams K.H."/>
            <person name="Hubbard S.S."/>
            <person name="Banfield J.F."/>
        </authorList>
    </citation>
    <scope>NUCLEOTIDE SEQUENCE [LARGE SCALE GENOMIC DNA]</scope>
</reference>
<feature type="transmembrane region" description="Helical" evidence="6">
    <location>
        <begin position="159"/>
        <end position="181"/>
    </location>
</feature>
<feature type="transmembrane region" description="Helical" evidence="6">
    <location>
        <begin position="215"/>
        <end position="234"/>
    </location>
</feature>
<dbReference type="EMBL" id="MFNE01000049">
    <property type="protein sequence ID" value="OGG93472.1"/>
    <property type="molecule type" value="Genomic_DNA"/>
</dbReference>
<dbReference type="PANTHER" id="PTHR40277:SF1">
    <property type="entry name" value="BLL5419 PROTEIN"/>
    <property type="match status" value="1"/>
</dbReference>
<proteinExistence type="predicted"/>
<feature type="transmembrane region" description="Helical" evidence="6">
    <location>
        <begin position="123"/>
        <end position="147"/>
    </location>
</feature>
<keyword evidence="2" id="KW-1003">Cell membrane</keyword>
<evidence type="ECO:0000256" key="5">
    <source>
        <dbReference type="ARBA" id="ARBA00023136"/>
    </source>
</evidence>
<feature type="transmembrane region" description="Helical" evidence="6">
    <location>
        <begin position="294"/>
        <end position="315"/>
    </location>
</feature>
<evidence type="ECO:0000256" key="2">
    <source>
        <dbReference type="ARBA" id="ARBA00022475"/>
    </source>
</evidence>
<evidence type="ECO:0000313" key="7">
    <source>
        <dbReference type="EMBL" id="OGG93472.1"/>
    </source>
</evidence>
<comment type="caution">
    <text evidence="7">The sequence shown here is derived from an EMBL/GenBank/DDBJ whole genome shotgun (WGS) entry which is preliminary data.</text>
</comment>
<feature type="transmembrane region" description="Helical" evidence="6">
    <location>
        <begin position="12"/>
        <end position="28"/>
    </location>
</feature>
<feature type="transmembrane region" description="Helical" evidence="6">
    <location>
        <begin position="83"/>
        <end position="103"/>
    </location>
</feature>
<protein>
    <recommendedName>
        <fullName evidence="9">TIGR00374 family protein</fullName>
    </recommendedName>
</protein>
<accession>A0A1F6G5W4</accession>
<name>A0A1F6G5W4_9PROT</name>
<evidence type="ECO:0000313" key="8">
    <source>
        <dbReference type="Proteomes" id="UP000178449"/>
    </source>
</evidence>
<gene>
    <name evidence="7" type="ORF">A2527_01710</name>
</gene>
<evidence type="ECO:0008006" key="9">
    <source>
        <dbReference type="Google" id="ProtNLM"/>
    </source>
</evidence>
<comment type="subcellular location">
    <subcellularLocation>
        <location evidence="1">Cell membrane</location>
        <topology evidence="1">Multi-pass membrane protein</topology>
    </subcellularLocation>
</comment>
<keyword evidence="3 6" id="KW-0812">Transmembrane</keyword>
<sequence length="334" mass="37126">MSLSSLAKKRILLAGKLILLGLIVWYLIDSGRLDLRQVSALWQHPVVLFYLFLLHLVFGLGLNSLRLKFLLLAIDIKMRLGALLKLGLVSQMFGLVLPGLISVDGLKIYFIIKENPSKGKALIFWSVFMDRFLGALSILMFAAIGSFGRDLPTALGMAAFWTAILTLAITLGFILVFYTHLRWLDQLVSWAEGHVSLLGKFRVQAFLEKMRGNRFQLGLGLLLSLATQVTYVWILIEVGKLVLNPQPQFMEHLYILPFGELFGFLPLAPAGAGVGHAAYSFLYELVGTHGGADLYNLFFLTYCLASLLGLFPYLFNRSDIKQALDENTEPAGPA</sequence>